<organism evidence="1 2">
    <name type="scientific">Devosia insulae DS-56</name>
    <dbReference type="NCBI Taxonomy" id="1116389"/>
    <lineage>
        <taxon>Bacteria</taxon>
        <taxon>Pseudomonadati</taxon>
        <taxon>Pseudomonadota</taxon>
        <taxon>Alphaproteobacteria</taxon>
        <taxon>Hyphomicrobiales</taxon>
        <taxon>Devosiaceae</taxon>
        <taxon>Devosia</taxon>
    </lineage>
</organism>
<gene>
    <name evidence="1" type="ORF">VW23_026340</name>
</gene>
<keyword evidence="2" id="KW-1185">Reference proteome</keyword>
<reference evidence="1 2" key="1">
    <citation type="journal article" date="2015" name="Genome Announc.">
        <title>Genome Assemblies of Three Soil-Associated Devosia species: D. insulae, D. limi, and D. soli.</title>
        <authorList>
            <person name="Hassan Y.I."/>
            <person name="Lepp D."/>
            <person name="Zhou T."/>
        </authorList>
    </citation>
    <scope>NUCLEOTIDE SEQUENCE [LARGE SCALE GENOMIC DNA]</scope>
    <source>
        <strain evidence="1 2">DS-56</strain>
    </source>
</reference>
<comment type="caution">
    <text evidence="1">The sequence shown here is derived from an EMBL/GenBank/DDBJ whole genome shotgun (WGS) entry which is preliminary data.</text>
</comment>
<accession>A0A1E5XL24</accession>
<name>A0A1E5XL24_9HYPH</name>
<protein>
    <submittedName>
        <fullName evidence="1">Uncharacterized protein</fullName>
    </submittedName>
</protein>
<proteinExistence type="predicted"/>
<dbReference type="EMBL" id="LAJE02000292">
    <property type="protein sequence ID" value="OEO29288.1"/>
    <property type="molecule type" value="Genomic_DNA"/>
</dbReference>
<dbReference type="Proteomes" id="UP000095463">
    <property type="component" value="Unassembled WGS sequence"/>
</dbReference>
<sequence>MTAASGYSGTPLPRQLGPGTWQRVLSFAVALSLQSGSAVAEAEVRPASEEEIATALVGCWRDYEEDVGNATRITLPSGEEGLSWGVDPETGKELIGMLPYAELCFDAKGTVNSVTVGIDEGLESSGPYTFDGRSIHVHDEYDFPDGWLFGDRDATCTVDIRENVLTLGGCGGAWLEERRFSRTVGP</sequence>
<evidence type="ECO:0000313" key="1">
    <source>
        <dbReference type="EMBL" id="OEO29288.1"/>
    </source>
</evidence>
<evidence type="ECO:0000313" key="2">
    <source>
        <dbReference type="Proteomes" id="UP000095463"/>
    </source>
</evidence>
<dbReference type="AlphaFoldDB" id="A0A1E5XL24"/>
<dbReference type="RefSeq" id="WP_069911440.1">
    <property type="nucleotide sequence ID" value="NZ_LAJE02000292.1"/>
</dbReference>